<dbReference type="InterPro" id="IPR007016">
    <property type="entry name" value="O-antigen_ligase-rel_domated"/>
</dbReference>
<evidence type="ECO:0000256" key="3">
    <source>
        <dbReference type="ARBA" id="ARBA00022989"/>
    </source>
</evidence>
<comment type="subcellular location">
    <subcellularLocation>
        <location evidence="1">Membrane</location>
        <topology evidence="1">Multi-pass membrane protein</topology>
    </subcellularLocation>
</comment>
<proteinExistence type="predicted"/>
<dbReference type="EMBL" id="OZ026884">
    <property type="protein sequence ID" value="CAL1241498.1"/>
    <property type="molecule type" value="Genomic_DNA"/>
</dbReference>
<evidence type="ECO:0000256" key="2">
    <source>
        <dbReference type="ARBA" id="ARBA00022692"/>
    </source>
</evidence>
<evidence type="ECO:0000259" key="6">
    <source>
        <dbReference type="Pfam" id="PF04932"/>
    </source>
</evidence>
<evidence type="ECO:0000256" key="1">
    <source>
        <dbReference type="ARBA" id="ARBA00004141"/>
    </source>
</evidence>
<keyword evidence="2 5" id="KW-0812">Transmembrane</keyword>
<evidence type="ECO:0000313" key="8">
    <source>
        <dbReference type="EMBL" id="CAL1241498.1"/>
    </source>
</evidence>
<dbReference type="InterPro" id="IPR051533">
    <property type="entry name" value="WaaL-like"/>
</dbReference>
<feature type="transmembrane region" description="Helical" evidence="5">
    <location>
        <begin position="320"/>
        <end position="344"/>
    </location>
</feature>
<feature type="transmembrane region" description="Helical" evidence="5">
    <location>
        <begin position="128"/>
        <end position="152"/>
    </location>
</feature>
<keyword evidence="8" id="KW-0436">Ligase</keyword>
<feature type="domain" description="DUF5935" evidence="7">
    <location>
        <begin position="1"/>
        <end position="185"/>
    </location>
</feature>
<feature type="transmembrane region" description="Helical" evidence="5">
    <location>
        <begin position="75"/>
        <end position="94"/>
    </location>
</feature>
<feature type="transmembrane region" description="Helical" evidence="5">
    <location>
        <begin position="197"/>
        <end position="230"/>
    </location>
</feature>
<dbReference type="Pfam" id="PF04932">
    <property type="entry name" value="Wzy_C"/>
    <property type="match status" value="1"/>
</dbReference>
<organism evidence="8 9">
    <name type="scientific">Candidatus Methylocalor cossyra</name>
    <dbReference type="NCBI Taxonomy" id="3108543"/>
    <lineage>
        <taxon>Bacteria</taxon>
        <taxon>Pseudomonadati</taxon>
        <taxon>Pseudomonadota</taxon>
        <taxon>Gammaproteobacteria</taxon>
        <taxon>Methylococcales</taxon>
        <taxon>Methylococcaceae</taxon>
        <taxon>Candidatus Methylocalor</taxon>
    </lineage>
</organism>
<feature type="transmembrane region" description="Helical" evidence="5">
    <location>
        <begin position="365"/>
        <end position="385"/>
    </location>
</feature>
<feature type="transmembrane region" description="Helical" evidence="5">
    <location>
        <begin position="164"/>
        <end position="185"/>
    </location>
</feature>
<accession>A0ABP1CB65</accession>
<feature type="transmembrane region" description="Helical" evidence="5">
    <location>
        <begin position="43"/>
        <end position="63"/>
    </location>
</feature>
<evidence type="ECO:0000256" key="4">
    <source>
        <dbReference type="ARBA" id="ARBA00023136"/>
    </source>
</evidence>
<feature type="transmembrane region" description="Helical" evidence="5">
    <location>
        <begin position="236"/>
        <end position="253"/>
    </location>
</feature>
<dbReference type="GO" id="GO:0016874">
    <property type="term" value="F:ligase activity"/>
    <property type="evidence" value="ECO:0007669"/>
    <property type="project" value="UniProtKB-KW"/>
</dbReference>
<feature type="transmembrane region" description="Helical" evidence="5">
    <location>
        <begin position="7"/>
        <end position="31"/>
    </location>
</feature>
<gene>
    <name evidence="8" type="ORF">MECH1_V1_2722</name>
</gene>
<reference evidence="8 9" key="1">
    <citation type="submission" date="2024-04" db="EMBL/GenBank/DDBJ databases">
        <authorList>
            <person name="Cremers G."/>
        </authorList>
    </citation>
    <scope>NUCLEOTIDE SEQUENCE [LARGE SCALE GENOMIC DNA]</scope>
    <source>
        <strain evidence="8">MeCH1-AG</strain>
    </source>
</reference>
<dbReference type="InterPro" id="IPR045979">
    <property type="entry name" value="DUF5935"/>
</dbReference>
<name>A0ABP1CB65_9GAMM</name>
<evidence type="ECO:0000313" key="9">
    <source>
        <dbReference type="Proteomes" id="UP001497493"/>
    </source>
</evidence>
<dbReference type="NCBIfam" id="TIGR03097">
    <property type="entry name" value="PEP_O_lig_1"/>
    <property type="match status" value="1"/>
</dbReference>
<feature type="domain" description="O-antigen ligase-related" evidence="6">
    <location>
        <begin position="203"/>
        <end position="337"/>
    </location>
</feature>
<dbReference type="Proteomes" id="UP001497493">
    <property type="component" value="Chromosome"/>
</dbReference>
<keyword evidence="4 5" id="KW-0472">Membrane</keyword>
<dbReference type="RefSeq" id="WP_348758008.1">
    <property type="nucleotide sequence ID" value="NZ_OZ026884.1"/>
</dbReference>
<evidence type="ECO:0000256" key="5">
    <source>
        <dbReference type="SAM" id="Phobius"/>
    </source>
</evidence>
<protein>
    <submittedName>
        <fullName evidence="8">O-glycosylation ligase (Exosortase A-associated)</fullName>
    </submittedName>
</protein>
<dbReference type="PANTHER" id="PTHR37422:SF13">
    <property type="entry name" value="LIPOPOLYSACCHARIDE BIOSYNTHESIS PROTEIN PA4999-RELATED"/>
    <property type="match status" value="1"/>
</dbReference>
<dbReference type="InterPro" id="IPR017528">
    <property type="entry name" value="CHP03097O-antigen_lig-rel"/>
</dbReference>
<dbReference type="PANTHER" id="PTHR37422">
    <property type="entry name" value="TEICHURONIC ACID BIOSYNTHESIS PROTEIN TUAE"/>
    <property type="match status" value="1"/>
</dbReference>
<keyword evidence="9" id="KW-1185">Reference proteome</keyword>
<evidence type="ECO:0000259" key="7">
    <source>
        <dbReference type="Pfam" id="PF19358"/>
    </source>
</evidence>
<keyword evidence="3 5" id="KW-1133">Transmembrane helix</keyword>
<dbReference type="Pfam" id="PF19358">
    <property type="entry name" value="DUF5935"/>
    <property type="match status" value="1"/>
</dbReference>
<sequence length="448" mass="50068">MRDIVITVLVFGSVPLIIYRPYIGILVWSWLGYMNPHRLCWGFAVTMPFAQTTALAIIIGTLISKEDRKLPVDRVVVVLVLFILWMFITTVFALNPTEAWGEWNKVWKIQLMTFFSMVLIKDLQRLKWLIWTIAVSLGYYGIKGGIFTILTGGNYKVWGPASTFIGGNNEIGLALIMTIPLLRFLQMQTQRFWLKAGLLGAIGCCAIAILGTHSRGALLGLLIMGGSLILKGKNKFFFGLLALVGGMLLYQFMPESWHERMGTIKTYEKDGSAMGRINAWGFAINVAKDRLFGGGFGAFDGFWFQIYAPNPDDFHDAHSIYFEVLGEHGFIGLALFLLLGFFTWQNASRCIALSKKYPDLQQLGNLMRMVQVSLVGYASSGAFLGLAYFDFYYHLVAVVVIGNYIVNTRAAATTAEQPQEAPANARLRELRSFVRTSVKPERSAVPSK</sequence>